<evidence type="ECO:0000256" key="2">
    <source>
        <dbReference type="ARBA" id="ARBA00012052"/>
    </source>
</evidence>
<dbReference type="EC" id="2.7.1.148" evidence="2 9"/>
<comment type="function">
    <text evidence="9">Catalyzes the phosphorylation of the position 2 hydroxy group of 4-diphosphocytidyl-2C-methyl-D-erythritol.</text>
</comment>
<reference evidence="12 13" key="1">
    <citation type="submission" date="2024-03" db="EMBL/GenBank/DDBJ databases">
        <title>A Dehalogenimonas Isolated from Estuarine Sediments Dihaloeliminates Chlorinated Alkanes.</title>
        <authorList>
            <person name="Yang Y."/>
            <person name="Wang H."/>
        </authorList>
    </citation>
    <scope>NUCLEOTIDE SEQUENCE [LARGE SCALE GENOMIC DNA]</scope>
    <source>
        <strain evidence="12 13">W</strain>
    </source>
</reference>
<evidence type="ECO:0000256" key="6">
    <source>
        <dbReference type="ARBA" id="ARBA00022777"/>
    </source>
</evidence>
<feature type="domain" description="GHMP kinase C-terminal" evidence="11">
    <location>
        <begin position="219"/>
        <end position="270"/>
    </location>
</feature>
<evidence type="ECO:0000256" key="8">
    <source>
        <dbReference type="ARBA" id="ARBA00032554"/>
    </source>
</evidence>
<dbReference type="NCBIfam" id="TIGR00154">
    <property type="entry name" value="ispE"/>
    <property type="match status" value="1"/>
</dbReference>
<keyword evidence="4 9" id="KW-0808">Transferase</keyword>
<dbReference type="SUPFAM" id="SSF54211">
    <property type="entry name" value="Ribosomal protein S5 domain 2-like"/>
    <property type="match status" value="1"/>
</dbReference>
<dbReference type="PANTHER" id="PTHR43527:SF2">
    <property type="entry name" value="4-DIPHOSPHOCYTIDYL-2-C-METHYL-D-ERYTHRITOL KINASE, CHLOROPLASTIC"/>
    <property type="match status" value="1"/>
</dbReference>
<dbReference type="Gene3D" id="3.30.230.10">
    <property type="match status" value="1"/>
</dbReference>
<dbReference type="Gene3D" id="3.30.70.890">
    <property type="entry name" value="GHMP kinase, C-terminal domain"/>
    <property type="match status" value="1"/>
</dbReference>
<comment type="similarity">
    <text evidence="1 9">Belongs to the GHMP kinase family. IspE subfamily.</text>
</comment>
<dbReference type="InterPro" id="IPR006204">
    <property type="entry name" value="GHMP_kinase_N_dom"/>
</dbReference>
<dbReference type="Pfam" id="PF00288">
    <property type="entry name" value="GHMP_kinases_N"/>
    <property type="match status" value="1"/>
</dbReference>
<dbReference type="InterPro" id="IPR020568">
    <property type="entry name" value="Ribosomal_Su5_D2-typ_SF"/>
</dbReference>
<dbReference type="InterPro" id="IPR014721">
    <property type="entry name" value="Ribsml_uS5_D2-typ_fold_subgr"/>
</dbReference>
<dbReference type="GO" id="GO:0050515">
    <property type="term" value="F:4-(cytidine 5'-diphospho)-2-C-methyl-D-erythritol kinase activity"/>
    <property type="evidence" value="ECO:0007669"/>
    <property type="project" value="UniProtKB-EC"/>
</dbReference>
<feature type="active site" evidence="9">
    <location>
        <position position="9"/>
    </location>
</feature>
<evidence type="ECO:0000259" key="10">
    <source>
        <dbReference type="Pfam" id="PF00288"/>
    </source>
</evidence>
<evidence type="ECO:0000259" key="11">
    <source>
        <dbReference type="Pfam" id="PF08544"/>
    </source>
</evidence>
<dbReference type="Proteomes" id="UP001375370">
    <property type="component" value="Chromosome"/>
</dbReference>
<comment type="pathway">
    <text evidence="9">Isoprenoid biosynthesis; isopentenyl diphosphate biosynthesis via DXP pathway; isopentenyl diphosphate from 1-deoxy-D-xylulose 5-phosphate: step 3/6.</text>
</comment>
<dbReference type="PANTHER" id="PTHR43527">
    <property type="entry name" value="4-DIPHOSPHOCYTIDYL-2-C-METHYL-D-ERYTHRITOL KINASE, CHLOROPLASTIC"/>
    <property type="match status" value="1"/>
</dbReference>
<dbReference type="InterPro" id="IPR036554">
    <property type="entry name" value="GHMP_kinase_C_sf"/>
</dbReference>
<evidence type="ECO:0000313" key="13">
    <source>
        <dbReference type="Proteomes" id="UP001375370"/>
    </source>
</evidence>
<accession>A0ABZ2J4M8</accession>
<dbReference type="PIRSF" id="PIRSF010376">
    <property type="entry name" value="IspE"/>
    <property type="match status" value="1"/>
</dbReference>
<proteinExistence type="inferred from homology"/>
<feature type="active site" evidence="9">
    <location>
        <position position="132"/>
    </location>
</feature>
<dbReference type="SUPFAM" id="SSF55060">
    <property type="entry name" value="GHMP Kinase, C-terminal domain"/>
    <property type="match status" value="1"/>
</dbReference>
<feature type="domain" description="GHMP kinase N-terminal" evidence="10">
    <location>
        <begin position="63"/>
        <end position="140"/>
    </location>
</feature>
<keyword evidence="13" id="KW-1185">Reference proteome</keyword>
<keyword evidence="5 9" id="KW-0547">Nucleotide-binding</keyword>
<dbReference type="InterPro" id="IPR013750">
    <property type="entry name" value="GHMP_kinase_C_dom"/>
</dbReference>
<keyword evidence="6 9" id="KW-0418">Kinase</keyword>
<name>A0ABZ2J4M8_9CHLR</name>
<organism evidence="12 13">
    <name type="scientific">Candidatus Dehalogenimonas loeffleri</name>
    <dbReference type="NCBI Taxonomy" id="3127115"/>
    <lineage>
        <taxon>Bacteria</taxon>
        <taxon>Bacillati</taxon>
        <taxon>Chloroflexota</taxon>
        <taxon>Dehalococcoidia</taxon>
        <taxon>Dehalococcoidales</taxon>
        <taxon>Dehalococcoidaceae</taxon>
        <taxon>Dehalogenimonas</taxon>
    </lineage>
</organism>
<dbReference type="InterPro" id="IPR004424">
    <property type="entry name" value="IspE"/>
</dbReference>
<keyword evidence="9" id="KW-0414">Isoprene biosynthesis</keyword>
<feature type="binding site" evidence="9">
    <location>
        <begin position="90"/>
        <end position="100"/>
    </location>
    <ligand>
        <name>ATP</name>
        <dbReference type="ChEBI" id="CHEBI:30616"/>
    </ligand>
</feature>
<evidence type="ECO:0000256" key="9">
    <source>
        <dbReference type="HAMAP-Rule" id="MF_00061"/>
    </source>
</evidence>
<evidence type="ECO:0000256" key="7">
    <source>
        <dbReference type="ARBA" id="ARBA00022840"/>
    </source>
</evidence>
<dbReference type="Pfam" id="PF08544">
    <property type="entry name" value="GHMP_kinases_C"/>
    <property type="match status" value="1"/>
</dbReference>
<evidence type="ECO:0000256" key="1">
    <source>
        <dbReference type="ARBA" id="ARBA00009684"/>
    </source>
</evidence>
<evidence type="ECO:0000313" key="12">
    <source>
        <dbReference type="EMBL" id="WWX25872.1"/>
    </source>
</evidence>
<comment type="catalytic activity">
    <reaction evidence="9">
        <text>4-CDP-2-C-methyl-D-erythritol + ATP = 4-CDP-2-C-methyl-D-erythritol 2-phosphate + ADP + H(+)</text>
        <dbReference type="Rhea" id="RHEA:18437"/>
        <dbReference type="ChEBI" id="CHEBI:15378"/>
        <dbReference type="ChEBI" id="CHEBI:30616"/>
        <dbReference type="ChEBI" id="CHEBI:57823"/>
        <dbReference type="ChEBI" id="CHEBI:57919"/>
        <dbReference type="ChEBI" id="CHEBI:456216"/>
        <dbReference type="EC" id="2.7.1.148"/>
    </reaction>
</comment>
<dbReference type="RefSeq" id="WP_338738464.1">
    <property type="nucleotide sequence ID" value="NZ_CP146612.1"/>
</dbReference>
<evidence type="ECO:0000256" key="4">
    <source>
        <dbReference type="ARBA" id="ARBA00022679"/>
    </source>
</evidence>
<evidence type="ECO:0000256" key="5">
    <source>
        <dbReference type="ARBA" id="ARBA00022741"/>
    </source>
</evidence>
<sequence length="301" mass="32783">MFKIMAPAKINLSLEVLGKRPDGYHNIKSVVQTIGLADELDFSPAAELDFSADMPGWDGEKSLISRAARLLKSRYDIDAGARVRLKKRIPLMSGLGGDSSCAAAALKGFNRLWRLGIGKGQLMEIGAELGSDVPFFFFGGTALIEGRGELVTPLGPYPAGWAVIVIPRVDAEGDKTGWLYGNLNAKDFSDGSRTEELVEALVQNQPVEPALLGNAFDRVTTLVWPEIQECRWQMLKAGAIRVYLSGAGPALYSLHRNKAEADKVFRVLRHGGVEVYLAGVGGLRMTREREVSSLSLRELPQ</sequence>
<gene>
    <name evidence="9 12" type="primary">ispE</name>
    <name evidence="12" type="ORF">V8247_02560</name>
</gene>
<keyword evidence="7 9" id="KW-0067">ATP-binding</keyword>
<protein>
    <recommendedName>
        <fullName evidence="3 9">4-diphosphocytidyl-2-C-methyl-D-erythritol kinase</fullName>
        <shortName evidence="9">CMK</shortName>
        <ecNumber evidence="2 9">2.7.1.148</ecNumber>
    </recommendedName>
    <alternativeName>
        <fullName evidence="8 9">4-(cytidine-5'-diphospho)-2-C-methyl-D-erythritol kinase</fullName>
    </alternativeName>
</protein>
<evidence type="ECO:0000256" key="3">
    <source>
        <dbReference type="ARBA" id="ARBA00017473"/>
    </source>
</evidence>
<dbReference type="EMBL" id="CP146612">
    <property type="protein sequence ID" value="WWX25872.1"/>
    <property type="molecule type" value="Genomic_DNA"/>
</dbReference>
<dbReference type="HAMAP" id="MF_00061">
    <property type="entry name" value="IspE"/>
    <property type="match status" value="1"/>
</dbReference>